<dbReference type="GeneID" id="80345590"/>
<dbReference type="AlphaFoldDB" id="A0A7G1KDS7"/>
<sequence>MSWFMIILGAVFILLGFVSLAFPRTIWRKTEAWKYENPDANEPSDAGYLSKAGSLFLSGLVLVFIGIWWLETS</sequence>
<protein>
    <recommendedName>
        <fullName evidence="2">DUF6199 domain-containing protein</fullName>
    </recommendedName>
</protein>
<reference evidence="3 4" key="1">
    <citation type="submission" date="2020-08" db="EMBL/GenBank/DDBJ databases">
        <title>Genome Sequencing of Nocardia wallacei strain FMUON74 and assembly.</title>
        <authorList>
            <person name="Toyokawa M."/>
            <person name="Uesaka K."/>
        </authorList>
    </citation>
    <scope>NUCLEOTIDE SEQUENCE [LARGE SCALE GENOMIC DNA]</scope>
    <source>
        <strain evidence="3 4">FMUON74</strain>
    </source>
</reference>
<gene>
    <name evidence="3" type="ORF">NWFMUON74_09770</name>
</gene>
<dbReference type="InterPro" id="IPR045679">
    <property type="entry name" value="DUF6199"/>
</dbReference>
<evidence type="ECO:0000259" key="2">
    <source>
        <dbReference type="Pfam" id="PF19701"/>
    </source>
</evidence>
<evidence type="ECO:0000313" key="3">
    <source>
        <dbReference type="EMBL" id="BCK53205.1"/>
    </source>
</evidence>
<dbReference type="KEGG" id="nwl:NWFMUON74_09770"/>
<keyword evidence="4" id="KW-1185">Reference proteome</keyword>
<dbReference type="RefSeq" id="WP_187686787.1">
    <property type="nucleotide sequence ID" value="NZ_AP023396.1"/>
</dbReference>
<dbReference type="Pfam" id="PF19701">
    <property type="entry name" value="DUF6199"/>
    <property type="match status" value="1"/>
</dbReference>
<accession>A0A7G1KDS7</accession>
<dbReference type="EMBL" id="AP023396">
    <property type="protein sequence ID" value="BCK53205.1"/>
    <property type="molecule type" value="Genomic_DNA"/>
</dbReference>
<evidence type="ECO:0000313" key="4">
    <source>
        <dbReference type="Proteomes" id="UP000516173"/>
    </source>
</evidence>
<keyword evidence="1" id="KW-0472">Membrane</keyword>
<evidence type="ECO:0000256" key="1">
    <source>
        <dbReference type="SAM" id="Phobius"/>
    </source>
</evidence>
<dbReference type="Proteomes" id="UP000516173">
    <property type="component" value="Chromosome"/>
</dbReference>
<organism evidence="3 4">
    <name type="scientific">Nocardia wallacei</name>
    <dbReference type="NCBI Taxonomy" id="480035"/>
    <lineage>
        <taxon>Bacteria</taxon>
        <taxon>Bacillati</taxon>
        <taxon>Actinomycetota</taxon>
        <taxon>Actinomycetes</taxon>
        <taxon>Mycobacteriales</taxon>
        <taxon>Nocardiaceae</taxon>
        <taxon>Nocardia</taxon>
    </lineage>
</organism>
<name>A0A7G1KDS7_9NOCA</name>
<proteinExistence type="predicted"/>
<feature type="domain" description="DUF6199" evidence="2">
    <location>
        <begin position="8"/>
        <end position="70"/>
    </location>
</feature>
<keyword evidence="1" id="KW-0812">Transmembrane</keyword>
<keyword evidence="1" id="KW-1133">Transmembrane helix</keyword>
<feature type="transmembrane region" description="Helical" evidence="1">
    <location>
        <begin position="47"/>
        <end position="70"/>
    </location>
</feature>